<proteinExistence type="predicted"/>
<feature type="region of interest" description="Disordered" evidence="1">
    <location>
        <begin position="126"/>
        <end position="305"/>
    </location>
</feature>
<keyword evidence="3" id="KW-1185">Reference proteome</keyword>
<evidence type="ECO:0000313" key="2">
    <source>
        <dbReference type="EMBL" id="KAK3941066.1"/>
    </source>
</evidence>
<feature type="compositionally biased region" description="Acidic residues" evidence="1">
    <location>
        <begin position="90"/>
        <end position="101"/>
    </location>
</feature>
<gene>
    <name evidence="2" type="ORF">QBC46DRAFT_109524</name>
</gene>
<feature type="compositionally biased region" description="Polar residues" evidence="1">
    <location>
        <begin position="212"/>
        <end position="232"/>
    </location>
</feature>
<feature type="compositionally biased region" description="Gly residues" evidence="1">
    <location>
        <begin position="247"/>
        <end position="257"/>
    </location>
</feature>
<evidence type="ECO:0000256" key="1">
    <source>
        <dbReference type="SAM" id="MobiDB-lite"/>
    </source>
</evidence>
<sequence>MSSDSSNSSDMARQRRGSVTSATAFTNLFRSNSISQGPGLPITSAALNDPQRRRLSITTLGLSGTSAAAVSASTPFMRRASLSTNNSDSTIDENAIEEDDGFGPKTAPTTPFTRRMSFGANQAMRAGMRGPTATSPGSVVNGRLSPPLRRSSMAARAAVAGPPSPPIGGGGYYGTGSGSWSKISSSSQASTAKSPRAVSDMPFSPARPDQGFNWSEQLRSRAENSVASSGSRGSFPFASGLSASPPRGGGGMGGGGHQSSPSPHHDRAKSVSDIPAPPVQAPRSRQPIKPDPFQERILKGDFYMD</sequence>
<dbReference type="AlphaFoldDB" id="A0AAN6N9D9"/>
<protein>
    <submittedName>
        <fullName evidence="2">Uncharacterized protein</fullName>
    </submittedName>
</protein>
<feature type="compositionally biased region" description="Low complexity" evidence="1">
    <location>
        <begin position="145"/>
        <end position="161"/>
    </location>
</feature>
<feature type="compositionally biased region" description="Polar residues" evidence="1">
    <location>
        <begin position="17"/>
        <end position="36"/>
    </location>
</feature>
<evidence type="ECO:0000313" key="3">
    <source>
        <dbReference type="Proteomes" id="UP001303473"/>
    </source>
</evidence>
<feature type="region of interest" description="Disordered" evidence="1">
    <location>
        <begin position="81"/>
        <end position="113"/>
    </location>
</feature>
<feature type="region of interest" description="Disordered" evidence="1">
    <location>
        <begin position="1"/>
        <end position="51"/>
    </location>
</feature>
<organism evidence="2 3">
    <name type="scientific">Diplogelasinospora grovesii</name>
    <dbReference type="NCBI Taxonomy" id="303347"/>
    <lineage>
        <taxon>Eukaryota</taxon>
        <taxon>Fungi</taxon>
        <taxon>Dikarya</taxon>
        <taxon>Ascomycota</taxon>
        <taxon>Pezizomycotina</taxon>
        <taxon>Sordariomycetes</taxon>
        <taxon>Sordariomycetidae</taxon>
        <taxon>Sordariales</taxon>
        <taxon>Diplogelasinosporaceae</taxon>
        <taxon>Diplogelasinospora</taxon>
    </lineage>
</organism>
<comment type="caution">
    <text evidence="2">The sequence shown here is derived from an EMBL/GenBank/DDBJ whole genome shotgun (WGS) entry which is preliminary data.</text>
</comment>
<accession>A0AAN6N9D9</accession>
<dbReference type="EMBL" id="MU853787">
    <property type="protein sequence ID" value="KAK3941066.1"/>
    <property type="molecule type" value="Genomic_DNA"/>
</dbReference>
<feature type="compositionally biased region" description="Low complexity" evidence="1">
    <location>
        <begin position="178"/>
        <end position="194"/>
    </location>
</feature>
<name>A0AAN6N9D9_9PEZI</name>
<reference evidence="3" key="1">
    <citation type="journal article" date="2023" name="Mol. Phylogenet. Evol.">
        <title>Genome-scale phylogeny and comparative genomics of the fungal order Sordariales.</title>
        <authorList>
            <person name="Hensen N."/>
            <person name="Bonometti L."/>
            <person name="Westerberg I."/>
            <person name="Brannstrom I.O."/>
            <person name="Guillou S."/>
            <person name="Cros-Aarteil S."/>
            <person name="Calhoun S."/>
            <person name="Haridas S."/>
            <person name="Kuo A."/>
            <person name="Mondo S."/>
            <person name="Pangilinan J."/>
            <person name="Riley R."/>
            <person name="LaButti K."/>
            <person name="Andreopoulos B."/>
            <person name="Lipzen A."/>
            <person name="Chen C."/>
            <person name="Yan M."/>
            <person name="Daum C."/>
            <person name="Ng V."/>
            <person name="Clum A."/>
            <person name="Steindorff A."/>
            <person name="Ohm R.A."/>
            <person name="Martin F."/>
            <person name="Silar P."/>
            <person name="Natvig D.O."/>
            <person name="Lalanne C."/>
            <person name="Gautier V."/>
            <person name="Ament-Velasquez S.L."/>
            <person name="Kruys A."/>
            <person name="Hutchinson M.I."/>
            <person name="Powell A.J."/>
            <person name="Barry K."/>
            <person name="Miller A.N."/>
            <person name="Grigoriev I.V."/>
            <person name="Debuchy R."/>
            <person name="Gladieux P."/>
            <person name="Hiltunen Thoren M."/>
            <person name="Johannesson H."/>
        </authorList>
    </citation>
    <scope>NUCLEOTIDE SEQUENCE [LARGE SCALE GENOMIC DNA]</scope>
    <source>
        <strain evidence="3">CBS 340.73</strain>
    </source>
</reference>
<feature type="compositionally biased region" description="Low complexity" evidence="1">
    <location>
        <begin position="1"/>
        <end position="10"/>
    </location>
</feature>
<dbReference type="Proteomes" id="UP001303473">
    <property type="component" value="Unassembled WGS sequence"/>
</dbReference>
<feature type="compositionally biased region" description="Gly residues" evidence="1">
    <location>
        <begin position="167"/>
        <end position="177"/>
    </location>
</feature>